<dbReference type="InterPro" id="IPR001810">
    <property type="entry name" value="F-box_dom"/>
</dbReference>
<feature type="domain" description="F-box" evidence="1">
    <location>
        <begin position="25"/>
        <end position="56"/>
    </location>
</feature>
<evidence type="ECO:0000259" key="1">
    <source>
        <dbReference type="Pfam" id="PF00646"/>
    </source>
</evidence>
<evidence type="ECO:0000313" key="2">
    <source>
        <dbReference type="EMBL" id="KAK3937736.1"/>
    </source>
</evidence>
<dbReference type="InterPro" id="IPR036047">
    <property type="entry name" value="F-box-like_dom_sf"/>
</dbReference>
<dbReference type="Pfam" id="PF00646">
    <property type="entry name" value="F-box"/>
    <property type="match status" value="1"/>
</dbReference>
<dbReference type="SUPFAM" id="SSF81383">
    <property type="entry name" value="F-box domain"/>
    <property type="match status" value="1"/>
</dbReference>
<keyword evidence="3" id="KW-1185">Reference proteome</keyword>
<dbReference type="Proteomes" id="UP001303473">
    <property type="component" value="Unassembled WGS sequence"/>
</dbReference>
<protein>
    <recommendedName>
        <fullName evidence="1">F-box domain-containing protein</fullName>
    </recommendedName>
</protein>
<sequence>MLSHLRRLLPSRLDPRRLRAQKCTLRLPTELVDMILEYLPPESVVAFVLTCRVFYSRHFPRPAHLSSSAKETLLHWLDQDTPSLYFCHDCTRLHSWRRALKPAPPCYRGPCRAINSASGHMRESLRTLRWRFNYIKAQLAMNRHLYGPLHGPPLRRFEEAKSGFDTFHGVSITYSWRARIISDKLYVRGTTVIRRGKGGDEISLRAFIDFYGRFLVCGHLQADDGVYSDRGIPVIPELGQDHSSPGPPFRQVSGGIRSCSVCYTDYQMEVTLRDPLWYERSSRGRDWVIEVNRWHRLGSCRSPYDLEWNNLVAMRPENVSVPRSHGCAAGMVRNEWMGQEAGSASLPVEGTFVSLSGEKGI</sequence>
<organism evidence="2 3">
    <name type="scientific">Diplogelasinospora grovesii</name>
    <dbReference type="NCBI Taxonomy" id="303347"/>
    <lineage>
        <taxon>Eukaryota</taxon>
        <taxon>Fungi</taxon>
        <taxon>Dikarya</taxon>
        <taxon>Ascomycota</taxon>
        <taxon>Pezizomycotina</taxon>
        <taxon>Sordariomycetes</taxon>
        <taxon>Sordariomycetidae</taxon>
        <taxon>Sordariales</taxon>
        <taxon>Diplogelasinosporaceae</taxon>
        <taxon>Diplogelasinospora</taxon>
    </lineage>
</organism>
<accession>A0AAN6N359</accession>
<dbReference type="CDD" id="cd09917">
    <property type="entry name" value="F-box_SF"/>
    <property type="match status" value="1"/>
</dbReference>
<comment type="caution">
    <text evidence="2">The sequence shown here is derived from an EMBL/GenBank/DDBJ whole genome shotgun (WGS) entry which is preliminary data.</text>
</comment>
<dbReference type="AlphaFoldDB" id="A0AAN6N359"/>
<evidence type="ECO:0000313" key="3">
    <source>
        <dbReference type="Proteomes" id="UP001303473"/>
    </source>
</evidence>
<gene>
    <name evidence="2" type="ORF">QBC46DRAFT_318997</name>
</gene>
<dbReference type="EMBL" id="MU853846">
    <property type="protein sequence ID" value="KAK3937736.1"/>
    <property type="molecule type" value="Genomic_DNA"/>
</dbReference>
<reference evidence="3" key="1">
    <citation type="journal article" date="2023" name="Mol. Phylogenet. Evol.">
        <title>Genome-scale phylogeny and comparative genomics of the fungal order Sordariales.</title>
        <authorList>
            <person name="Hensen N."/>
            <person name="Bonometti L."/>
            <person name="Westerberg I."/>
            <person name="Brannstrom I.O."/>
            <person name="Guillou S."/>
            <person name="Cros-Aarteil S."/>
            <person name="Calhoun S."/>
            <person name="Haridas S."/>
            <person name="Kuo A."/>
            <person name="Mondo S."/>
            <person name="Pangilinan J."/>
            <person name="Riley R."/>
            <person name="LaButti K."/>
            <person name="Andreopoulos B."/>
            <person name="Lipzen A."/>
            <person name="Chen C."/>
            <person name="Yan M."/>
            <person name="Daum C."/>
            <person name="Ng V."/>
            <person name="Clum A."/>
            <person name="Steindorff A."/>
            <person name="Ohm R.A."/>
            <person name="Martin F."/>
            <person name="Silar P."/>
            <person name="Natvig D.O."/>
            <person name="Lalanne C."/>
            <person name="Gautier V."/>
            <person name="Ament-Velasquez S.L."/>
            <person name="Kruys A."/>
            <person name="Hutchinson M.I."/>
            <person name="Powell A.J."/>
            <person name="Barry K."/>
            <person name="Miller A.N."/>
            <person name="Grigoriev I.V."/>
            <person name="Debuchy R."/>
            <person name="Gladieux P."/>
            <person name="Hiltunen Thoren M."/>
            <person name="Johannesson H."/>
        </authorList>
    </citation>
    <scope>NUCLEOTIDE SEQUENCE [LARGE SCALE GENOMIC DNA]</scope>
    <source>
        <strain evidence="3">CBS 340.73</strain>
    </source>
</reference>
<name>A0AAN6N359_9PEZI</name>
<proteinExistence type="predicted"/>